<dbReference type="GO" id="GO:0003714">
    <property type="term" value="F:transcription corepressor activity"/>
    <property type="evidence" value="ECO:0007669"/>
    <property type="project" value="InterPro"/>
</dbReference>
<feature type="compositionally biased region" description="Low complexity" evidence="2">
    <location>
        <begin position="8"/>
        <end position="19"/>
    </location>
</feature>
<keyword evidence="4" id="KW-1185">Reference proteome</keyword>
<feature type="compositionally biased region" description="Basic and acidic residues" evidence="2">
    <location>
        <begin position="169"/>
        <end position="187"/>
    </location>
</feature>
<evidence type="ECO:0000313" key="3">
    <source>
        <dbReference type="EMBL" id="KAG7530258.1"/>
    </source>
</evidence>
<comment type="similarity">
    <text evidence="1">Belongs to the HSBP1 family.</text>
</comment>
<name>A0A8K0JHH6_9TREE</name>
<gene>
    <name evidence="3" type="ORF">FFLO_05143</name>
</gene>
<feature type="region of interest" description="Disordered" evidence="2">
    <location>
        <begin position="146"/>
        <end position="211"/>
    </location>
</feature>
<dbReference type="Pfam" id="PF06825">
    <property type="entry name" value="HSBP1"/>
    <property type="match status" value="1"/>
</dbReference>
<dbReference type="EMBL" id="JABELV010000123">
    <property type="protein sequence ID" value="KAG7530258.1"/>
    <property type="molecule type" value="Genomic_DNA"/>
</dbReference>
<dbReference type="Proteomes" id="UP000812966">
    <property type="component" value="Unassembled WGS sequence"/>
</dbReference>
<evidence type="ECO:0008006" key="5">
    <source>
        <dbReference type="Google" id="ProtNLM"/>
    </source>
</evidence>
<protein>
    <recommendedName>
        <fullName evidence="5">Heat shock factor binding protein 1</fullName>
    </recommendedName>
</protein>
<evidence type="ECO:0000313" key="4">
    <source>
        <dbReference type="Proteomes" id="UP000812966"/>
    </source>
</evidence>
<accession>A0A8K0JHH6</accession>
<comment type="caution">
    <text evidence="3">The sequence shown here is derived from an EMBL/GenBank/DDBJ whole genome shotgun (WGS) entry which is preliminary data.</text>
</comment>
<feature type="compositionally biased region" description="Polar residues" evidence="2">
    <location>
        <begin position="20"/>
        <end position="41"/>
    </location>
</feature>
<dbReference type="InterPro" id="IPR009643">
    <property type="entry name" value="HS1-bd"/>
</dbReference>
<dbReference type="AlphaFoldDB" id="A0A8K0JHH6"/>
<proteinExistence type="inferred from homology"/>
<feature type="region of interest" description="Disordered" evidence="2">
    <location>
        <begin position="1"/>
        <end position="76"/>
    </location>
</feature>
<evidence type="ECO:0000256" key="1">
    <source>
        <dbReference type="ARBA" id="ARBA00006349"/>
    </source>
</evidence>
<sequence length="211" mass="22190">MSGANLNASTSTTSSSATTIQPRTSPSPRETQNGRFASLSPSKPGGLVRRPSLARQTTVTPVAGGGATNSSAADRRRSLVNGAGAGVEGVKSPGELTVFVDKLLSDLEGKFDSMSHDLLLPVNHMSDRIDQIETSIHDLIATDLDHDHHHHQQQQQQYPAVSVSNSDLDDSRDNGQTGRDVEGHGENGNRAGSEQSLLLAEPPLGVVEGSP</sequence>
<evidence type="ECO:0000256" key="2">
    <source>
        <dbReference type="SAM" id="MobiDB-lite"/>
    </source>
</evidence>
<dbReference type="Gene3D" id="1.20.5.430">
    <property type="match status" value="1"/>
</dbReference>
<organism evidence="3 4">
    <name type="scientific">Filobasidium floriforme</name>
    <dbReference type="NCBI Taxonomy" id="5210"/>
    <lineage>
        <taxon>Eukaryota</taxon>
        <taxon>Fungi</taxon>
        <taxon>Dikarya</taxon>
        <taxon>Basidiomycota</taxon>
        <taxon>Agaricomycotina</taxon>
        <taxon>Tremellomycetes</taxon>
        <taxon>Filobasidiales</taxon>
        <taxon>Filobasidiaceae</taxon>
        <taxon>Filobasidium</taxon>
    </lineage>
</organism>
<reference evidence="3" key="1">
    <citation type="submission" date="2020-04" db="EMBL/GenBank/DDBJ databases">
        <title>Analysis of mating type loci in Filobasidium floriforme.</title>
        <authorList>
            <person name="Nowrousian M."/>
        </authorList>
    </citation>
    <scope>NUCLEOTIDE SEQUENCE</scope>
    <source>
        <strain evidence="3">CBS 6242</strain>
    </source>
</reference>